<comment type="caution">
    <text evidence="2">The sequence shown here is derived from an EMBL/GenBank/DDBJ whole genome shotgun (WGS) entry which is preliminary data.</text>
</comment>
<dbReference type="AlphaFoldDB" id="A0A0G0BBS2"/>
<sequence length="199" mass="21898">MARTLSTMSKQTIIRYLQSIVAIPMLAVAMPLTGIQSIPDMAPSIANSVEVADSVITPQEKEDLKKKADAIDTFLTKRGSVLAGYGAKFVEEAEKNDIDWRLLVSISGRETTFGRNMCKNPKAPNNPFGWGSCKIGFKSIDEAIEKVSASLGGNSEGTARHYTGKTTLQILRKYNSVIPNYPKEVERLMNMIKVEEVVK</sequence>
<evidence type="ECO:0000313" key="2">
    <source>
        <dbReference type="EMBL" id="KKP66928.1"/>
    </source>
</evidence>
<protein>
    <recommendedName>
        <fullName evidence="4">Mannosyl-glycoprotein endo-beta-N-acetylglucosamidase-like domain-containing protein</fullName>
    </recommendedName>
</protein>
<keyword evidence="1" id="KW-0472">Membrane</keyword>
<evidence type="ECO:0008006" key="4">
    <source>
        <dbReference type="Google" id="ProtNLM"/>
    </source>
</evidence>
<organism evidence="2 3">
    <name type="scientific">Candidatus Nomurabacteria bacterium GW2011_GWE1_35_16</name>
    <dbReference type="NCBI Taxonomy" id="1618761"/>
    <lineage>
        <taxon>Bacteria</taxon>
        <taxon>Candidatus Nomuraibacteriota</taxon>
    </lineage>
</organism>
<keyword evidence="1" id="KW-1133">Transmembrane helix</keyword>
<feature type="transmembrane region" description="Helical" evidence="1">
    <location>
        <begin position="12"/>
        <end position="32"/>
    </location>
</feature>
<evidence type="ECO:0000313" key="3">
    <source>
        <dbReference type="Proteomes" id="UP000034952"/>
    </source>
</evidence>
<accession>A0A0G0BBS2</accession>
<gene>
    <name evidence="2" type="ORF">UR64_C0001G0007</name>
</gene>
<keyword evidence="1" id="KW-0812">Transmembrane</keyword>
<reference evidence="2 3" key="1">
    <citation type="journal article" date="2015" name="Nature">
        <title>rRNA introns, odd ribosomes, and small enigmatic genomes across a large radiation of phyla.</title>
        <authorList>
            <person name="Brown C.T."/>
            <person name="Hug L.A."/>
            <person name="Thomas B.C."/>
            <person name="Sharon I."/>
            <person name="Castelle C.J."/>
            <person name="Singh A."/>
            <person name="Wilkins M.J."/>
            <person name="Williams K.H."/>
            <person name="Banfield J.F."/>
        </authorList>
    </citation>
    <scope>NUCLEOTIDE SEQUENCE [LARGE SCALE GENOMIC DNA]</scope>
</reference>
<name>A0A0G0BBS2_9BACT</name>
<dbReference type="Proteomes" id="UP000034952">
    <property type="component" value="Unassembled WGS sequence"/>
</dbReference>
<proteinExistence type="predicted"/>
<dbReference type="EMBL" id="LBPY01000001">
    <property type="protein sequence ID" value="KKP66928.1"/>
    <property type="molecule type" value="Genomic_DNA"/>
</dbReference>
<evidence type="ECO:0000256" key="1">
    <source>
        <dbReference type="SAM" id="Phobius"/>
    </source>
</evidence>